<dbReference type="Pfam" id="PF08352">
    <property type="entry name" value="oligo_HPY"/>
    <property type="match status" value="1"/>
</dbReference>
<dbReference type="FunFam" id="3.40.50.300:FF:000016">
    <property type="entry name" value="Oligopeptide ABC transporter ATP-binding component"/>
    <property type="match status" value="1"/>
</dbReference>
<evidence type="ECO:0000256" key="1">
    <source>
        <dbReference type="ARBA" id="ARBA00004417"/>
    </source>
</evidence>
<dbReference type="InterPro" id="IPR050388">
    <property type="entry name" value="ABC_Ni/Peptide_Import"/>
</dbReference>
<keyword evidence="7" id="KW-0472">Membrane</keyword>
<reference evidence="9" key="1">
    <citation type="submission" date="2020-09" db="EMBL/GenBank/DDBJ databases">
        <title>Genome seq and assembly of Devosia sp.</title>
        <authorList>
            <person name="Chhetri G."/>
        </authorList>
    </citation>
    <scope>NUCLEOTIDE SEQUENCE</scope>
    <source>
        <strain evidence="9">PTR5</strain>
    </source>
</reference>
<feature type="domain" description="ABC transporter" evidence="8">
    <location>
        <begin position="14"/>
        <end position="263"/>
    </location>
</feature>
<dbReference type="Gene3D" id="3.40.50.300">
    <property type="entry name" value="P-loop containing nucleotide triphosphate hydrolases"/>
    <property type="match status" value="1"/>
</dbReference>
<keyword evidence="5" id="KW-0547">Nucleotide-binding</keyword>
<dbReference type="AlphaFoldDB" id="A0A927FV82"/>
<dbReference type="NCBIfam" id="TIGR01727">
    <property type="entry name" value="oligo_HPY"/>
    <property type="match status" value="1"/>
</dbReference>
<dbReference type="GO" id="GO:0005886">
    <property type="term" value="C:plasma membrane"/>
    <property type="evidence" value="ECO:0007669"/>
    <property type="project" value="UniProtKB-SubCell"/>
</dbReference>
<dbReference type="Pfam" id="PF00005">
    <property type="entry name" value="ABC_tran"/>
    <property type="match status" value="1"/>
</dbReference>
<keyword evidence="3" id="KW-0813">Transport</keyword>
<dbReference type="GO" id="GO:0005524">
    <property type="term" value="F:ATP binding"/>
    <property type="evidence" value="ECO:0007669"/>
    <property type="project" value="UniProtKB-KW"/>
</dbReference>
<evidence type="ECO:0000256" key="2">
    <source>
        <dbReference type="ARBA" id="ARBA00005417"/>
    </source>
</evidence>
<dbReference type="PROSITE" id="PS50893">
    <property type="entry name" value="ABC_TRANSPORTER_2"/>
    <property type="match status" value="1"/>
</dbReference>
<dbReference type="SUPFAM" id="SSF52540">
    <property type="entry name" value="P-loop containing nucleoside triphosphate hydrolases"/>
    <property type="match status" value="1"/>
</dbReference>
<dbReference type="GO" id="GO:0055085">
    <property type="term" value="P:transmembrane transport"/>
    <property type="evidence" value="ECO:0007669"/>
    <property type="project" value="UniProtKB-ARBA"/>
</dbReference>
<dbReference type="SMART" id="SM00382">
    <property type="entry name" value="AAA"/>
    <property type="match status" value="1"/>
</dbReference>
<evidence type="ECO:0000256" key="5">
    <source>
        <dbReference type="ARBA" id="ARBA00022741"/>
    </source>
</evidence>
<evidence type="ECO:0000259" key="8">
    <source>
        <dbReference type="PROSITE" id="PS50893"/>
    </source>
</evidence>
<evidence type="ECO:0000256" key="6">
    <source>
        <dbReference type="ARBA" id="ARBA00022840"/>
    </source>
</evidence>
<organism evidence="9 10">
    <name type="scientific">Devosia oryzisoli</name>
    <dbReference type="NCBI Taxonomy" id="2774138"/>
    <lineage>
        <taxon>Bacteria</taxon>
        <taxon>Pseudomonadati</taxon>
        <taxon>Pseudomonadota</taxon>
        <taxon>Alphaproteobacteria</taxon>
        <taxon>Hyphomicrobiales</taxon>
        <taxon>Devosiaceae</taxon>
        <taxon>Devosia</taxon>
    </lineage>
</organism>
<dbReference type="InterPro" id="IPR013563">
    <property type="entry name" value="Oligopep_ABC_C"/>
</dbReference>
<keyword evidence="6 9" id="KW-0067">ATP-binding</keyword>
<dbReference type="GO" id="GO:0016887">
    <property type="term" value="F:ATP hydrolysis activity"/>
    <property type="evidence" value="ECO:0007669"/>
    <property type="project" value="InterPro"/>
</dbReference>
<comment type="caution">
    <text evidence="9">The sequence shown here is derived from an EMBL/GenBank/DDBJ whole genome shotgun (WGS) entry which is preliminary data.</text>
</comment>
<dbReference type="PANTHER" id="PTHR43297:SF2">
    <property type="entry name" value="DIPEPTIDE TRANSPORT ATP-BINDING PROTEIN DPPD"/>
    <property type="match status" value="1"/>
</dbReference>
<proteinExistence type="inferred from homology"/>
<evidence type="ECO:0000313" key="10">
    <source>
        <dbReference type="Proteomes" id="UP000654108"/>
    </source>
</evidence>
<dbReference type="InterPro" id="IPR003439">
    <property type="entry name" value="ABC_transporter-like_ATP-bd"/>
</dbReference>
<dbReference type="CDD" id="cd03257">
    <property type="entry name" value="ABC_NikE_OppD_transporters"/>
    <property type="match status" value="1"/>
</dbReference>
<dbReference type="InterPro" id="IPR003593">
    <property type="entry name" value="AAA+_ATPase"/>
</dbReference>
<evidence type="ECO:0000256" key="4">
    <source>
        <dbReference type="ARBA" id="ARBA00022475"/>
    </source>
</evidence>
<protein>
    <submittedName>
        <fullName evidence="9">ABC transporter ATP-binding protein</fullName>
    </submittedName>
</protein>
<dbReference type="InterPro" id="IPR027417">
    <property type="entry name" value="P-loop_NTPase"/>
</dbReference>
<keyword evidence="4" id="KW-1003">Cell membrane</keyword>
<comment type="subcellular location">
    <subcellularLocation>
        <location evidence="1">Cell inner membrane</location>
        <topology evidence="1">Peripheral membrane protein</topology>
    </subcellularLocation>
</comment>
<gene>
    <name evidence="9" type="ORF">IC608_10825</name>
</gene>
<dbReference type="PANTHER" id="PTHR43297">
    <property type="entry name" value="OLIGOPEPTIDE TRANSPORT ATP-BINDING PROTEIN APPD"/>
    <property type="match status" value="1"/>
</dbReference>
<evidence type="ECO:0000256" key="3">
    <source>
        <dbReference type="ARBA" id="ARBA00022448"/>
    </source>
</evidence>
<sequence length="333" mass="35366">MLSDEMTAEPNLALEINGLSVALGSAPDAPRIIHDVNLTLARGECVGVVGESGCGKTVSFLATMGLLPGVLKVSGSARLAGQEMIGVGERQLERIRGRKVGMIFQDPQSALNPVRTIGAQLMEPLRLHLGMTRAAAEARAIELLTLVGIPAPRDRLRAYPHEISGGTCQRVMIAVALASEPEVLIADEPTTALDATVQLQVLDLLRSIQAQTSLSIIFITHDLGVVAEICDRVVVMYAGRTVEVQDIPGVFSTPHHPYTRALLDCLPALEIGQAPPRAISGDVPMPGRAPSGCPFHPRCSRMTETCRVSMPAMQSTGPGPQGVACYHPLQETV</sequence>
<accession>A0A927FV82</accession>
<evidence type="ECO:0000313" key="9">
    <source>
        <dbReference type="EMBL" id="MBD8065967.1"/>
    </source>
</evidence>
<comment type="similarity">
    <text evidence="2">Belongs to the ABC transporter superfamily.</text>
</comment>
<name>A0A927FV82_9HYPH</name>
<keyword evidence="10" id="KW-1185">Reference proteome</keyword>
<dbReference type="EMBL" id="JACYFU010000002">
    <property type="protein sequence ID" value="MBD8065967.1"/>
    <property type="molecule type" value="Genomic_DNA"/>
</dbReference>
<dbReference type="Proteomes" id="UP000654108">
    <property type="component" value="Unassembled WGS sequence"/>
</dbReference>
<dbReference type="GO" id="GO:0015833">
    <property type="term" value="P:peptide transport"/>
    <property type="evidence" value="ECO:0007669"/>
    <property type="project" value="InterPro"/>
</dbReference>
<evidence type="ECO:0000256" key="7">
    <source>
        <dbReference type="ARBA" id="ARBA00023136"/>
    </source>
</evidence>